<evidence type="ECO:0000256" key="2">
    <source>
        <dbReference type="SAM" id="SignalP"/>
    </source>
</evidence>
<dbReference type="PRINTS" id="PR00081">
    <property type="entry name" value="GDHRDH"/>
</dbReference>
<keyword evidence="1" id="KW-0560">Oxidoreductase</keyword>
<feature type="chain" id="PRO_5040969303" evidence="2">
    <location>
        <begin position="18"/>
        <end position="332"/>
    </location>
</feature>
<dbReference type="Pfam" id="PF00106">
    <property type="entry name" value="adh_short"/>
    <property type="match status" value="1"/>
</dbReference>
<protein>
    <submittedName>
        <fullName evidence="3">Retinol dehydrogenase 13</fullName>
    </submittedName>
</protein>
<name>A0A9X6NBV6_HYPEX</name>
<dbReference type="EMBL" id="MTYJ01000195">
    <property type="protein sequence ID" value="OWA50549.1"/>
    <property type="molecule type" value="Genomic_DNA"/>
</dbReference>
<dbReference type="InterPro" id="IPR002347">
    <property type="entry name" value="SDR_fam"/>
</dbReference>
<dbReference type="InterPro" id="IPR036291">
    <property type="entry name" value="NAD(P)-bd_dom_sf"/>
</dbReference>
<proteinExistence type="predicted"/>
<reference evidence="4" key="1">
    <citation type="submission" date="2017-01" db="EMBL/GenBank/DDBJ databases">
        <title>Comparative genomics of anhydrobiosis in the tardigrade Hypsibius dujardini.</title>
        <authorList>
            <person name="Yoshida Y."/>
            <person name="Koutsovoulos G."/>
            <person name="Laetsch D."/>
            <person name="Stevens L."/>
            <person name="Kumar S."/>
            <person name="Horikawa D."/>
            <person name="Ishino K."/>
            <person name="Komine S."/>
            <person name="Tomita M."/>
            <person name="Blaxter M."/>
            <person name="Arakawa K."/>
        </authorList>
    </citation>
    <scope>NUCLEOTIDE SEQUENCE [LARGE SCALE GENOMIC DNA]</scope>
    <source>
        <strain evidence="4">Z151</strain>
    </source>
</reference>
<evidence type="ECO:0000256" key="1">
    <source>
        <dbReference type="ARBA" id="ARBA00023002"/>
    </source>
</evidence>
<accession>A0A9X6NBV6</accession>
<dbReference type="Proteomes" id="UP000192578">
    <property type="component" value="Unassembled WGS sequence"/>
</dbReference>
<evidence type="ECO:0000313" key="3">
    <source>
        <dbReference type="EMBL" id="OWA50549.1"/>
    </source>
</evidence>
<feature type="signal peptide" evidence="2">
    <location>
        <begin position="1"/>
        <end position="17"/>
    </location>
</feature>
<dbReference type="PANTHER" id="PTHR43157:SF31">
    <property type="entry name" value="PHOSPHATIDYLINOSITOL-GLYCAN BIOSYNTHESIS CLASS F PROTEIN"/>
    <property type="match status" value="1"/>
</dbReference>
<dbReference type="GO" id="GO:0016491">
    <property type="term" value="F:oxidoreductase activity"/>
    <property type="evidence" value="ECO:0007669"/>
    <property type="project" value="UniProtKB-KW"/>
</dbReference>
<dbReference type="AlphaFoldDB" id="A0A9X6NBV6"/>
<dbReference type="PANTHER" id="PTHR43157">
    <property type="entry name" value="PHOSPHATIDYLINOSITOL-GLYCAN BIOSYNTHESIS CLASS F PROTEIN-RELATED"/>
    <property type="match status" value="1"/>
</dbReference>
<keyword evidence="4" id="KW-1185">Reference proteome</keyword>
<organism evidence="3 4">
    <name type="scientific">Hypsibius exemplaris</name>
    <name type="common">Freshwater tardigrade</name>
    <dbReference type="NCBI Taxonomy" id="2072580"/>
    <lineage>
        <taxon>Eukaryota</taxon>
        <taxon>Metazoa</taxon>
        <taxon>Ecdysozoa</taxon>
        <taxon>Tardigrada</taxon>
        <taxon>Eutardigrada</taxon>
        <taxon>Parachela</taxon>
        <taxon>Hypsibioidea</taxon>
        <taxon>Hypsibiidae</taxon>
        <taxon>Hypsibius</taxon>
    </lineage>
</organism>
<gene>
    <name evidence="3" type="ORF">BV898_15061</name>
</gene>
<keyword evidence="2" id="KW-0732">Signal</keyword>
<evidence type="ECO:0000313" key="4">
    <source>
        <dbReference type="Proteomes" id="UP000192578"/>
    </source>
</evidence>
<dbReference type="Gene3D" id="3.40.50.720">
    <property type="entry name" value="NAD(P)-binding Rossmann-like Domain"/>
    <property type="match status" value="1"/>
</dbReference>
<dbReference type="SUPFAM" id="SSF51735">
    <property type="entry name" value="NAD(P)-binding Rossmann-fold domains"/>
    <property type="match status" value="1"/>
</dbReference>
<sequence length="332" mass="36857">MSGRFLTACAVVGGSVAATLLYKEVIQGCRFDKIENLEGKVAVITGANTGIGKETAKEFAKRGAKVILACRDLERCKAARKEIFLAARMFGAKDPRTRKRKPAVVCELLDLASFDSIRAFVQRMEKEDRLDYLINNAGTMRDPTRVLTKDGLEKQMGVNHFGHFLLTNLLLAKLQKSSPSRIVVLSSTAHQRGDLDFSNLNWDHDYDPGNAYNASKLANLLFVQELANKLQGSAVTVNAVHPGLVYTDLFRHLPAADSVTRFILGPFMWMFFKSPRAGAQTTMYVALSEDLEGVSGKYFSNCTETAPADKALDRQLAQRLWTVSEKWTRLNS</sequence>
<comment type="caution">
    <text evidence="3">The sequence shown here is derived from an EMBL/GenBank/DDBJ whole genome shotgun (WGS) entry which is preliminary data.</text>
</comment>
<dbReference type="OrthoDB" id="191139at2759"/>